<sequence>MPSHSFRNRPLWCGLVHERQQVAPSVCEKDSDLHENSYRCHQACKPLGEREKEAAMADCLEFTEMSVDRLADSIRSLEEHKSSADVHTPLSNSLTNSDLEFKESQSSFALFGVNSLPSSSRR</sequence>
<keyword evidence="1" id="KW-1185">Reference proteome</keyword>
<dbReference type="Proteomes" id="UP000827889">
    <property type="component" value="Chromosome 3"/>
</dbReference>
<gene>
    <name evidence="2" type="primary">LOC115757319</name>
</gene>
<organism evidence="1 2">
    <name type="scientific">Rhodamnia argentea</name>
    <dbReference type="NCBI Taxonomy" id="178133"/>
    <lineage>
        <taxon>Eukaryota</taxon>
        <taxon>Viridiplantae</taxon>
        <taxon>Streptophyta</taxon>
        <taxon>Embryophyta</taxon>
        <taxon>Tracheophyta</taxon>
        <taxon>Spermatophyta</taxon>
        <taxon>Magnoliopsida</taxon>
        <taxon>eudicotyledons</taxon>
        <taxon>Gunneridae</taxon>
        <taxon>Pentapetalae</taxon>
        <taxon>rosids</taxon>
        <taxon>malvids</taxon>
        <taxon>Myrtales</taxon>
        <taxon>Myrtaceae</taxon>
        <taxon>Myrtoideae</taxon>
        <taxon>Myrteae</taxon>
        <taxon>Australasian group</taxon>
        <taxon>Rhodamnia</taxon>
    </lineage>
</organism>
<name>A0ABM3H7B3_9MYRT</name>
<accession>A0ABM3H7B3</accession>
<proteinExistence type="predicted"/>
<reference evidence="2" key="1">
    <citation type="submission" date="2025-08" db="UniProtKB">
        <authorList>
            <consortium name="RefSeq"/>
        </authorList>
    </citation>
    <scope>IDENTIFICATION</scope>
    <source>
        <tissue evidence="2">Leaf</tissue>
    </source>
</reference>
<evidence type="ECO:0000313" key="1">
    <source>
        <dbReference type="Proteomes" id="UP000827889"/>
    </source>
</evidence>
<dbReference type="RefSeq" id="XP_048132494.1">
    <property type="nucleotide sequence ID" value="XM_048276537.1"/>
</dbReference>
<protein>
    <submittedName>
        <fullName evidence="2">Uncharacterized protein LOC115757319</fullName>
    </submittedName>
</protein>
<dbReference type="GeneID" id="115757319"/>
<dbReference type="InterPro" id="IPR035513">
    <property type="entry name" value="Invertase/methylesterase_inhib"/>
</dbReference>
<evidence type="ECO:0000313" key="2">
    <source>
        <dbReference type="RefSeq" id="XP_048132494.1"/>
    </source>
</evidence>
<dbReference type="Gene3D" id="1.20.140.40">
    <property type="entry name" value="Invertase/pectin methylesterase inhibitor family protein"/>
    <property type="match status" value="1"/>
</dbReference>